<dbReference type="InterPro" id="IPR010982">
    <property type="entry name" value="Lambda_DNA-bd_dom_sf"/>
</dbReference>
<evidence type="ECO:0000259" key="1">
    <source>
        <dbReference type="PROSITE" id="PS50943"/>
    </source>
</evidence>
<proteinExistence type="predicted"/>
<sequence>MEFSLGPRLRATRQRLGLTQEQVIEQLKDCYGVAMSQQALSCIEHGKRKIDAERELPALAAVYGQAIDSFYQSWTLPAGVEAPSVSGGDLQSLTPEEKFHLAIALLHQVFLNS</sequence>
<gene>
    <name evidence="2" type="ORF">NG799_15605</name>
</gene>
<dbReference type="Proteomes" id="UP001525890">
    <property type="component" value="Unassembled WGS sequence"/>
</dbReference>
<dbReference type="Gene3D" id="1.10.260.40">
    <property type="entry name" value="lambda repressor-like DNA-binding domains"/>
    <property type="match status" value="1"/>
</dbReference>
<feature type="domain" description="HTH cro/C1-type" evidence="1">
    <location>
        <begin position="9"/>
        <end position="70"/>
    </location>
</feature>
<evidence type="ECO:0000313" key="3">
    <source>
        <dbReference type="Proteomes" id="UP001525890"/>
    </source>
</evidence>
<evidence type="ECO:0000313" key="2">
    <source>
        <dbReference type="EMBL" id="MCT7967768.1"/>
    </source>
</evidence>
<reference evidence="2 3" key="1">
    <citation type="journal article" date="2022" name="Front. Microbiol.">
        <title>High genomic differentiation and limited gene flow indicate recent cryptic speciation within the genus Laspinema (cyanobacteria).</title>
        <authorList>
            <person name="Stanojkovic A."/>
            <person name="Skoupy S."/>
            <person name="Skaloud P."/>
            <person name="Dvorak P."/>
        </authorList>
    </citation>
    <scope>NUCLEOTIDE SEQUENCE [LARGE SCALE GENOMIC DNA]</scope>
    <source>
        <strain evidence="2 3">D2a</strain>
    </source>
</reference>
<dbReference type="InterPro" id="IPR001387">
    <property type="entry name" value="Cro/C1-type_HTH"/>
</dbReference>
<name>A0ABT2MSQ6_9CYAN</name>
<accession>A0ABT2MSQ6</accession>
<dbReference type="CDD" id="cd00093">
    <property type="entry name" value="HTH_XRE"/>
    <property type="match status" value="1"/>
</dbReference>
<keyword evidence="3" id="KW-1185">Reference proteome</keyword>
<comment type="caution">
    <text evidence="2">The sequence shown here is derived from an EMBL/GenBank/DDBJ whole genome shotgun (WGS) entry which is preliminary data.</text>
</comment>
<dbReference type="SUPFAM" id="SSF47413">
    <property type="entry name" value="lambda repressor-like DNA-binding domains"/>
    <property type="match status" value="1"/>
</dbReference>
<dbReference type="PROSITE" id="PS50943">
    <property type="entry name" value="HTH_CROC1"/>
    <property type="match status" value="1"/>
</dbReference>
<dbReference type="EMBL" id="JAMXFF010000023">
    <property type="protein sequence ID" value="MCT7967768.1"/>
    <property type="molecule type" value="Genomic_DNA"/>
</dbReference>
<organism evidence="2 3">
    <name type="scientific">Laspinema palackyanum D2a</name>
    <dbReference type="NCBI Taxonomy" id="2953684"/>
    <lineage>
        <taxon>Bacteria</taxon>
        <taxon>Bacillati</taxon>
        <taxon>Cyanobacteriota</taxon>
        <taxon>Cyanophyceae</taxon>
        <taxon>Oscillatoriophycideae</taxon>
        <taxon>Oscillatoriales</taxon>
        <taxon>Laspinemataceae</taxon>
        <taxon>Laspinema</taxon>
        <taxon>Laspinema palackyanum</taxon>
    </lineage>
</organism>
<protein>
    <submittedName>
        <fullName evidence="2">Helix-turn-helix domain-containing protein</fullName>
    </submittedName>
</protein>
<dbReference type="Pfam" id="PF13560">
    <property type="entry name" value="HTH_31"/>
    <property type="match status" value="1"/>
</dbReference>
<dbReference type="RefSeq" id="WP_368007330.1">
    <property type="nucleotide sequence ID" value="NZ_JAMXFF010000023.1"/>
</dbReference>